<evidence type="ECO:0000256" key="3">
    <source>
        <dbReference type="PROSITE-ProRule" id="PRU00023"/>
    </source>
</evidence>
<keyword evidence="2 3" id="KW-0040">ANK repeat</keyword>
<accession>A0A727B0E7</accession>
<name>A0A727B0E7_SALER</name>
<protein>
    <submittedName>
        <fullName evidence="4">Ankyrin repeat domain-containing protein</fullName>
    </submittedName>
</protein>
<dbReference type="RefSeq" id="WP_064323372.1">
    <property type="nucleotide sequence ID" value="NZ_JBBHKN010000024.1"/>
</dbReference>
<dbReference type="PANTHER" id="PTHR24198:SF165">
    <property type="entry name" value="ANKYRIN REPEAT-CONTAINING PROTEIN-RELATED"/>
    <property type="match status" value="1"/>
</dbReference>
<evidence type="ECO:0000256" key="1">
    <source>
        <dbReference type="ARBA" id="ARBA00022737"/>
    </source>
</evidence>
<reference evidence="4" key="2">
    <citation type="submission" date="2018-07" db="EMBL/GenBank/DDBJ databases">
        <authorList>
            <consortium name="NCBI Pathogen Detection Project"/>
        </authorList>
    </citation>
    <scope>NUCLEOTIDE SEQUENCE</scope>
    <source>
        <strain evidence="4">N27373</strain>
    </source>
</reference>
<dbReference type="EMBL" id="DAARBQ010000033">
    <property type="protein sequence ID" value="HAE1763252.1"/>
    <property type="molecule type" value="Genomic_DNA"/>
</dbReference>
<sequence length="192" mass="21517">MIAALLNQIRSTGFVLLSQFDAVLSSPALTPEEQEQKDASLKMLLPLLEKNHDERYLITRLLDYTAQDLLAVYLSGRSGSMKAYALLQLIQNTSKLWPSGFYHAVARSGLRLNDELDTSGLTPIQLAAAKGNVELFKLLLLDGADLYQKNKDGMSAYDMVLNSNNAELLMFMIRYENADISNYRRKALTTSY</sequence>
<dbReference type="SMART" id="SM00248">
    <property type="entry name" value="ANK"/>
    <property type="match status" value="2"/>
</dbReference>
<dbReference type="PANTHER" id="PTHR24198">
    <property type="entry name" value="ANKYRIN REPEAT AND PROTEIN KINASE DOMAIN-CONTAINING PROTEIN"/>
    <property type="match status" value="1"/>
</dbReference>
<dbReference type="InterPro" id="IPR002110">
    <property type="entry name" value="Ankyrin_rpt"/>
</dbReference>
<evidence type="ECO:0000313" key="4">
    <source>
        <dbReference type="EMBL" id="HAE1763252.1"/>
    </source>
</evidence>
<dbReference type="Pfam" id="PF00023">
    <property type="entry name" value="Ank"/>
    <property type="match status" value="1"/>
</dbReference>
<dbReference type="InterPro" id="IPR036770">
    <property type="entry name" value="Ankyrin_rpt-contain_sf"/>
</dbReference>
<dbReference type="PROSITE" id="PS50297">
    <property type="entry name" value="ANK_REP_REGION"/>
    <property type="match status" value="1"/>
</dbReference>
<feature type="repeat" description="ANK" evidence="3">
    <location>
        <begin position="119"/>
        <end position="151"/>
    </location>
</feature>
<comment type="caution">
    <text evidence="4">The sequence shown here is derived from an EMBL/GenBank/DDBJ whole genome shotgun (WGS) entry which is preliminary data.</text>
</comment>
<dbReference type="AlphaFoldDB" id="A0A727B0E7"/>
<keyword evidence="1" id="KW-0677">Repeat</keyword>
<dbReference type="PROSITE" id="PS50088">
    <property type="entry name" value="ANK_REPEAT"/>
    <property type="match status" value="1"/>
</dbReference>
<proteinExistence type="predicted"/>
<reference evidence="4" key="1">
    <citation type="journal article" date="2018" name="Genome Biol.">
        <title>SKESA: strategic k-mer extension for scrupulous assemblies.</title>
        <authorList>
            <person name="Souvorov A."/>
            <person name="Agarwala R."/>
            <person name="Lipman D.J."/>
        </authorList>
    </citation>
    <scope>NUCLEOTIDE SEQUENCE</scope>
    <source>
        <strain evidence="4">N27373</strain>
    </source>
</reference>
<evidence type="ECO:0000256" key="2">
    <source>
        <dbReference type="ARBA" id="ARBA00023043"/>
    </source>
</evidence>
<dbReference type="Gene3D" id="1.25.40.20">
    <property type="entry name" value="Ankyrin repeat-containing domain"/>
    <property type="match status" value="1"/>
</dbReference>
<gene>
    <name evidence="4" type="ORF">GNB07_004387</name>
</gene>
<organism evidence="4">
    <name type="scientific">Salmonella enterica</name>
    <name type="common">Salmonella choleraesuis</name>
    <dbReference type="NCBI Taxonomy" id="28901"/>
    <lineage>
        <taxon>Bacteria</taxon>
        <taxon>Pseudomonadati</taxon>
        <taxon>Pseudomonadota</taxon>
        <taxon>Gammaproteobacteria</taxon>
        <taxon>Enterobacterales</taxon>
        <taxon>Enterobacteriaceae</taxon>
        <taxon>Salmonella</taxon>
    </lineage>
</organism>
<dbReference type="SUPFAM" id="SSF48403">
    <property type="entry name" value="Ankyrin repeat"/>
    <property type="match status" value="1"/>
</dbReference>